<protein>
    <submittedName>
        <fullName evidence="8">Uncharacterized protein</fullName>
    </submittedName>
</protein>
<evidence type="ECO:0000256" key="3">
    <source>
        <dbReference type="ARBA" id="ARBA00022833"/>
    </source>
</evidence>
<dbReference type="InterPro" id="IPR001214">
    <property type="entry name" value="SET_dom"/>
</dbReference>
<dbReference type="InterPro" id="IPR050869">
    <property type="entry name" value="H3K4_H4K5_MeTrfase"/>
</dbReference>
<evidence type="ECO:0000259" key="7">
    <source>
        <dbReference type="PROSITE" id="PS50865"/>
    </source>
</evidence>
<evidence type="ECO:0000256" key="1">
    <source>
        <dbReference type="ARBA" id="ARBA00022723"/>
    </source>
</evidence>
<comment type="caution">
    <text evidence="8">The sequence shown here is derived from an EMBL/GenBank/DDBJ whole genome shotgun (WGS) entry which is preliminary data.</text>
</comment>
<evidence type="ECO:0000313" key="8">
    <source>
        <dbReference type="EMBL" id="CAK0782672.1"/>
    </source>
</evidence>
<name>A0AAV1I6J3_9CHLO</name>
<dbReference type="InterPro" id="IPR002893">
    <property type="entry name" value="Znf_MYND"/>
</dbReference>
<dbReference type="Gene3D" id="2.170.270.10">
    <property type="entry name" value="SET domain"/>
    <property type="match status" value="1"/>
</dbReference>
<dbReference type="Proteomes" id="UP001314263">
    <property type="component" value="Unassembled WGS sequence"/>
</dbReference>
<keyword evidence="9" id="KW-1185">Reference proteome</keyword>
<sequence length="541" mass="58830">MKKPFLNASCLGRIDRCDGRGRCFHVAVPCRPGDPILSEDPYEAVLYNDSVQSRCHHTFHESQQLLRCSGCRFARYSSRAAQKAAWAEGHKEECAALRACAPRVPPATVRLAARLLWKHARQSPGKGGLPANVETLEHHWDSLPDSRKQTLAQMAVLTREYMAGAGAPDLLAPREVAHLLARFSCNSHTICDEELRVTGVGLYPVGAMLNHSCTPNAFQSFAGKRIVFRAVQPLAAGQEATISYVELAATRAERRAALLEGYCFDIDAVKAVEAQPVTERVIPGHDRSAQLKLYSSSPHVMDQHDVALTSLNSSVGGNASVQKGAEDSADASAAQDFESLEEPVPGSQAGGSSMQPAAVIECWSRQGGMDGAELARDAEPCVEVLRSAAVQHHAAESSLAADDPHGAVAAGKAGLRQLDRCHPHAQEHVWRMRLLAVLLRAQVCAGDSWPDALDTARRLTPFYKRLYPKVWPTLGLHHASVAKIASLLEQDVTALKASQAAADILQYTHPESPVLQEQWQLLYNLQREKGSRSDALELQDV</sequence>
<dbReference type="Pfam" id="PF00856">
    <property type="entry name" value="SET"/>
    <property type="match status" value="1"/>
</dbReference>
<evidence type="ECO:0000256" key="2">
    <source>
        <dbReference type="ARBA" id="ARBA00022771"/>
    </source>
</evidence>
<reference evidence="8 9" key="1">
    <citation type="submission" date="2023-10" db="EMBL/GenBank/DDBJ databases">
        <authorList>
            <person name="Maclean D."/>
            <person name="Macfadyen A."/>
        </authorList>
    </citation>
    <scope>NUCLEOTIDE SEQUENCE [LARGE SCALE GENOMIC DNA]</scope>
</reference>
<keyword evidence="1" id="KW-0479">Metal-binding</keyword>
<dbReference type="InterPro" id="IPR011990">
    <property type="entry name" value="TPR-like_helical_dom_sf"/>
</dbReference>
<dbReference type="GO" id="GO:0008270">
    <property type="term" value="F:zinc ion binding"/>
    <property type="evidence" value="ECO:0007669"/>
    <property type="project" value="UniProtKB-KW"/>
</dbReference>
<evidence type="ECO:0000313" key="9">
    <source>
        <dbReference type="Proteomes" id="UP001314263"/>
    </source>
</evidence>
<feature type="region of interest" description="Disordered" evidence="5">
    <location>
        <begin position="318"/>
        <end position="353"/>
    </location>
</feature>
<feature type="domain" description="MYND-type" evidence="7">
    <location>
        <begin position="55"/>
        <end position="94"/>
    </location>
</feature>
<dbReference type="SUPFAM" id="SSF82199">
    <property type="entry name" value="SET domain"/>
    <property type="match status" value="1"/>
</dbReference>
<dbReference type="InterPro" id="IPR046341">
    <property type="entry name" value="SET_dom_sf"/>
</dbReference>
<evidence type="ECO:0000259" key="6">
    <source>
        <dbReference type="PROSITE" id="PS50280"/>
    </source>
</evidence>
<evidence type="ECO:0000256" key="5">
    <source>
        <dbReference type="SAM" id="MobiDB-lite"/>
    </source>
</evidence>
<feature type="domain" description="SET" evidence="6">
    <location>
        <begin position="7"/>
        <end position="245"/>
    </location>
</feature>
<dbReference type="Gene3D" id="6.10.140.2220">
    <property type="match status" value="1"/>
</dbReference>
<dbReference type="Gene3D" id="1.25.40.10">
    <property type="entry name" value="Tetratricopeptide repeat domain"/>
    <property type="match status" value="1"/>
</dbReference>
<dbReference type="Pfam" id="PF01753">
    <property type="entry name" value="zf-MYND"/>
    <property type="match status" value="1"/>
</dbReference>
<dbReference type="PANTHER" id="PTHR12197">
    <property type="entry name" value="HISTONE-LYSINE N-METHYLTRANSFERASE SMYD"/>
    <property type="match status" value="1"/>
</dbReference>
<keyword evidence="2 4" id="KW-0863">Zinc-finger</keyword>
<gene>
    <name evidence="8" type="ORF">CVIRNUC_005867</name>
</gene>
<keyword evidence="3" id="KW-0862">Zinc</keyword>
<dbReference type="AlphaFoldDB" id="A0AAV1I6J3"/>
<dbReference type="Gene3D" id="1.10.220.160">
    <property type="match status" value="1"/>
</dbReference>
<accession>A0AAV1I6J3</accession>
<dbReference type="PANTHER" id="PTHR12197:SF251">
    <property type="entry name" value="EG:BACR7C10.4 PROTEIN"/>
    <property type="match status" value="1"/>
</dbReference>
<dbReference type="PROSITE" id="PS50280">
    <property type="entry name" value="SET"/>
    <property type="match status" value="1"/>
</dbReference>
<dbReference type="PROSITE" id="PS50865">
    <property type="entry name" value="ZF_MYND_2"/>
    <property type="match status" value="1"/>
</dbReference>
<evidence type="ECO:0000256" key="4">
    <source>
        <dbReference type="PROSITE-ProRule" id="PRU00134"/>
    </source>
</evidence>
<organism evidence="8 9">
    <name type="scientific">Coccomyxa viridis</name>
    <dbReference type="NCBI Taxonomy" id="1274662"/>
    <lineage>
        <taxon>Eukaryota</taxon>
        <taxon>Viridiplantae</taxon>
        <taxon>Chlorophyta</taxon>
        <taxon>core chlorophytes</taxon>
        <taxon>Trebouxiophyceae</taxon>
        <taxon>Trebouxiophyceae incertae sedis</taxon>
        <taxon>Coccomyxaceae</taxon>
        <taxon>Coccomyxa</taxon>
    </lineage>
</organism>
<dbReference type="EMBL" id="CAUYUE010000007">
    <property type="protein sequence ID" value="CAK0782672.1"/>
    <property type="molecule type" value="Genomic_DNA"/>
</dbReference>
<proteinExistence type="predicted"/>
<dbReference type="GO" id="GO:0005634">
    <property type="term" value="C:nucleus"/>
    <property type="evidence" value="ECO:0007669"/>
    <property type="project" value="TreeGrafter"/>
</dbReference>